<dbReference type="PANTHER" id="PTHR24198:SF165">
    <property type="entry name" value="ANKYRIN REPEAT-CONTAINING PROTEIN-RELATED"/>
    <property type="match status" value="1"/>
</dbReference>
<dbReference type="AlphaFoldDB" id="A0A1J4KRX8"/>
<evidence type="ECO:0000313" key="4">
    <source>
        <dbReference type="EMBL" id="OHT12422.1"/>
    </source>
</evidence>
<dbReference type="Proteomes" id="UP000179807">
    <property type="component" value="Unassembled WGS sequence"/>
</dbReference>
<gene>
    <name evidence="4" type="ORF">TRFO_17681</name>
</gene>
<dbReference type="SUPFAM" id="SSF48403">
    <property type="entry name" value="Ankyrin repeat"/>
    <property type="match status" value="2"/>
</dbReference>
<dbReference type="PROSITE" id="PS50297">
    <property type="entry name" value="ANK_REP_REGION"/>
    <property type="match status" value="1"/>
</dbReference>
<dbReference type="InterPro" id="IPR036770">
    <property type="entry name" value="Ankyrin_rpt-contain_sf"/>
</dbReference>
<feature type="repeat" description="ANK" evidence="3">
    <location>
        <begin position="662"/>
        <end position="695"/>
    </location>
</feature>
<dbReference type="SMART" id="SM00248">
    <property type="entry name" value="ANK"/>
    <property type="match status" value="8"/>
</dbReference>
<evidence type="ECO:0000256" key="1">
    <source>
        <dbReference type="ARBA" id="ARBA00022737"/>
    </source>
</evidence>
<keyword evidence="1" id="KW-0677">Repeat</keyword>
<feature type="repeat" description="ANK" evidence="3">
    <location>
        <begin position="625"/>
        <end position="648"/>
    </location>
</feature>
<dbReference type="Gene3D" id="1.25.40.20">
    <property type="entry name" value="Ankyrin repeat-containing domain"/>
    <property type="match status" value="2"/>
</dbReference>
<reference evidence="4" key="1">
    <citation type="submission" date="2016-10" db="EMBL/GenBank/DDBJ databases">
        <authorList>
            <person name="Benchimol M."/>
            <person name="Almeida L.G."/>
            <person name="Vasconcelos A.T."/>
            <person name="Perreira-Neves A."/>
            <person name="Rosa I.A."/>
            <person name="Tasca T."/>
            <person name="Bogo M.R."/>
            <person name="de Souza W."/>
        </authorList>
    </citation>
    <scope>NUCLEOTIDE SEQUENCE [LARGE SCALE GENOMIC DNA]</scope>
    <source>
        <strain evidence="4">K</strain>
    </source>
</reference>
<dbReference type="InterPro" id="IPR002110">
    <property type="entry name" value="Ankyrin_rpt"/>
</dbReference>
<dbReference type="OrthoDB" id="341259at2759"/>
<comment type="caution">
    <text evidence="4">The sequence shown here is derived from an EMBL/GenBank/DDBJ whole genome shotgun (WGS) entry which is preliminary data.</text>
</comment>
<dbReference type="EMBL" id="MLAK01000563">
    <property type="protein sequence ID" value="OHT12422.1"/>
    <property type="molecule type" value="Genomic_DNA"/>
</dbReference>
<protein>
    <submittedName>
        <fullName evidence="4">Uncharacterized protein</fullName>
    </submittedName>
</protein>
<dbReference type="PROSITE" id="PS50088">
    <property type="entry name" value="ANK_REPEAT"/>
    <property type="match status" value="2"/>
</dbReference>
<organism evidence="4 5">
    <name type="scientific">Tritrichomonas foetus</name>
    <dbReference type="NCBI Taxonomy" id="1144522"/>
    <lineage>
        <taxon>Eukaryota</taxon>
        <taxon>Metamonada</taxon>
        <taxon>Parabasalia</taxon>
        <taxon>Tritrichomonadida</taxon>
        <taxon>Tritrichomonadidae</taxon>
        <taxon>Tritrichomonas</taxon>
    </lineage>
</organism>
<dbReference type="VEuPathDB" id="TrichDB:TRFO_17681"/>
<accession>A0A1J4KRX8</accession>
<evidence type="ECO:0000313" key="5">
    <source>
        <dbReference type="Proteomes" id="UP000179807"/>
    </source>
</evidence>
<dbReference type="RefSeq" id="XP_068365558.1">
    <property type="nucleotide sequence ID" value="XM_068499725.1"/>
</dbReference>
<dbReference type="Pfam" id="PF12796">
    <property type="entry name" value="Ank_2"/>
    <property type="match status" value="2"/>
</dbReference>
<name>A0A1J4KRX8_9EUKA</name>
<evidence type="ECO:0000256" key="2">
    <source>
        <dbReference type="ARBA" id="ARBA00023043"/>
    </source>
</evidence>
<proteinExistence type="predicted"/>
<dbReference type="GeneID" id="94834429"/>
<keyword evidence="2 3" id="KW-0040">ANK repeat</keyword>
<dbReference type="PANTHER" id="PTHR24198">
    <property type="entry name" value="ANKYRIN REPEAT AND PROTEIN KINASE DOMAIN-CONTAINING PROTEIN"/>
    <property type="match status" value="1"/>
</dbReference>
<sequence>MNGENVETPEEEYIKTNMYDPDVNSLKSKKEMSLNSKIILQIIPVQNSIYNLPKMHSVNDVFELIKETDLLNTKLAISQILITIEKAFINNKGKKDVKVMYFELISLLSPYISENFSSNELCNRYFRDDEIRLALLEYGLLNNPHEIVNIIKRKEKKEEKEKLYDFYKEFIHQYQKEILSINSQLPEIPVSDDWFPFLTKKIENLHKFQGINLEKGLSKEEKMLFDSYLLDCIKTDEIDEFQNIISSTNIPINYVLSLPNQRNISLMNASVFYGSINIFRFLYLNGANHDYTTYGLASVSGNCDIIHILEKNNIFNVEFAKNAIRFCRNDIFDYFLENKNSESELTDGLIMDFLKISIGNFNYDVFYRYIDILENKPNCTQLIYEETIKSGAILMFTLMFELFSHHFVKYNVDEYVSTAMEYGSVEIIKYMLDNKVISINHNFLNILRAAELNHRDLVKYLVFTVHKPFLQETNESNQNVFHIAALYDWDDILDLFNPELKAIPNEELQEYLTEINLPDITKQTPLHIAVVNHSLNFIRKMSTLVPGFVDFNTLDIDGNTPFLLSIEVANLEIVKFFLCIEVVDQQCENNSKCNALHIAAKHGFIEIFEFLLENSSIDISRKDSEGETPLHLAAYYGQIDLTKIILNKCQNPSSLINSKDNTNNTPLHMAAYGGFDEIISIFLQYDGVDVNVLTHNNETPLHWACENGCLKAVQTLCSCQNIDISIKDSNGKTAIDKAIENNESAIVDFLKTYLY</sequence>
<evidence type="ECO:0000256" key="3">
    <source>
        <dbReference type="PROSITE-ProRule" id="PRU00023"/>
    </source>
</evidence>
<keyword evidence="5" id="KW-1185">Reference proteome</keyword>